<proteinExistence type="predicted"/>
<reference evidence="2" key="1">
    <citation type="journal article" date="2019" name="Int. J. Syst. Evol. Microbiol.">
        <title>The Global Catalogue of Microorganisms (GCM) 10K type strain sequencing project: providing services to taxonomists for standard genome sequencing and annotation.</title>
        <authorList>
            <consortium name="The Broad Institute Genomics Platform"/>
            <consortium name="The Broad Institute Genome Sequencing Center for Infectious Disease"/>
            <person name="Wu L."/>
            <person name="Ma J."/>
        </authorList>
    </citation>
    <scope>NUCLEOTIDE SEQUENCE [LARGE SCALE GENOMIC DNA]</scope>
    <source>
        <strain evidence="2">NBRC 108565</strain>
    </source>
</reference>
<dbReference type="EMBL" id="AP027729">
    <property type="protein sequence ID" value="BDZ40758.1"/>
    <property type="molecule type" value="Genomic_DNA"/>
</dbReference>
<evidence type="ECO:0000313" key="2">
    <source>
        <dbReference type="Proteomes" id="UP001321475"/>
    </source>
</evidence>
<evidence type="ECO:0000313" key="1">
    <source>
        <dbReference type="EMBL" id="BDZ40758.1"/>
    </source>
</evidence>
<keyword evidence="2" id="KW-1185">Reference proteome</keyword>
<protein>
    <recommendedName>
        <fullName evidence="3">TIR domain-containing protein</fullName>
    </recommendedName>
</protein>
<accession>A0ABM8FYQ2</accession>
<sequence length="425" mass="43696">MLAPGPAAESARKVAHDAVPRGVAFVDAPDLDSLSAENRSTAAQLLEAADLWLFATTASRYGDALPWQTLARARERGASVAVVLNRVPLANLVMIRSDLLQRLRDHGMANVPLFVVQDVGPHEGMLDADQVAGIYRWLQKLGGPERSRSVIVRTLKGSLAALPAWVTGIADAVDAQGAAARSIAARVDETLPGPRERGVEAITDGSVGAGPVASAWASAVAAHRVDRVAVRGGEVRSSARKGRSRERALQPVRDVVVASTVRTLVQASESAASALASALGDDGAPAGAPSVLAAAQEQSGDAVTAREERARSAVDAWLGRVEEVASGLAGRRGAAVRKAYGDGGTTTLLAAAAVGCGDARRLVGRVLGDEGADAVAPLTDDLARRAGDVVDAEAAPLRAALDVPALADGAGAGLRVRLAELRRMV</sequence>
<gene>
    <name evidence="1" type="ORF">GCM10025865_00570</name>
</gene>
<evidence type="ECO:0008006" key="3">
    <source>
        <dbReference type="Google" id="ProtNLM"/>
    </source>
</evidence>
<name>A0ABM8FYQ2_9CELL</name>
<dbReference type="RefSeq" id="WP_286218094.1">
    <property type="nucleotide sequence ID" value="NZ_AP027729.1"/>
</dbReference>
<dbReference type="Proteomes" id="UP001321475">
    <property type="component" value="Chromosome"/>
</dbReference>
<organism evidence="1 2">
    <name type="scientific">Paraoerskovia sediminicola</name>
    <dbReference type="NCBI Taxonomy" id="1138587"/>
    <lineage>
        <taxon>Bacteria</taxon>
        <taxon>Bacillati</taxon>
        <taxon>Actinomycetota</taxon>
        <taxon>Actinomycetes</taxon>
        <taxon>Micrococcales</taxon>
        <taxon>Cellulomonadaceae</taxon>
        <taxon>Paraoerskovia</taxon>
    </lineage>
</organism>